<feature type="region of interest" description="Disordered" evidence="1">
    <location>
        <begin position="1"/>
        <end position="22"/>
    </location>
</feature>
<dbReference type="Proteomes" id="UP000072763">
    <property type="component" value="Unassembled WGS sequence"/>
</dbReference>
<comment type="caution">
    <text evidence="2">The sequence shown here is derived from an EMBL/GenBank/DDBJ whole genome shotgun (WGS) entry which is preliminary data.</text>
</comment>
<evidence type="ECO:0000256" key="1">
    <source>
        <dbReference type="SAM" id="MobiDB-lite"/>
    </source>
</evidence>
<accession>A0A147DSM4</accession>
<proteinExistence type="predicted"/>
<evidence type="ECO:0000313" key="2">
    <source>
        <dbReference type="EMBL" id="KTR52613.1"/>
    </source>
</evidence>
<name>A0A147DSM4_9MICO</name>
<dbReference type="OrthoDB" id="5019776at2"/>
<dbReference type="EMBL" id="LDRC01000026">
    <property type="protein sequence ID" value="KTR52613.1"/>
    <property type="molecule type" value="Genomic_DNA"/>
</dbReference>
<sequence>MAVPHGDHADGQNPSEDGARIADHWRGHGLQVIVRGSSDGPAVFGSGGGQIASISAYAYPGNGTIQALSLCFLGDADRIVEQQADE</sequence>
<dbReference type="AlphaFoldDB" id="A0A147DSM4"/>
<evidence type="ECO:0000313" key="3">
    <source>
        <dbReference type="Proteomes" id="UP000072763"/>
    </source>
</evidence>
<organism evidence="2 3">
    <name type="scientific">Curtobacterium oceanosedimentum</name>
    <dbReference type="NCBI Taxonomy" id="465820"/>
    <lineage>
        <taxon>Bacteria</taxon>
        <taxon>Bacillati</taxon>
        <taxon>Actinomycetota</taxon>
        <taxon>Actinomycetes</taxon>
        <taxon>Micrococcales</taxon>
        <taxon>Microbacteriaceae</taxon>
        <taxon>Curtobacterium</taxon>
    </lineage>
</organism>
<dbReference type="RefSeq" id="WP_058749339.1">
    <property type="nucleotide sequence ID" value="NZ_LDRC01000026.1"/>
</dbReference>
<gene>
    <name evidence="2" type="ORF">NS359_05725</name>
</gene>
<reference evidence="2 3" key="1">
    <citation type="journal article" date="2016" name="Front. Microbiol.">
        <title>Genomic Resource of Rice Seed Associated Bacteria.</title>
        <authorList>
            <person name="Midha S."/>
            <person name="Bansal K."/>
            <person name="Sharma S."/>
            <person name="Kumar N."/>
            <person name="Patil P.P."/>
            <person name="Chaudhry V."/>
            <person name="Patil P.B."/>
        </authorList>
    </citation>
    <scope>NUCLEOTIDE SEQUENCE [LARGE SCALE GENOMIC DNA]</scope>
    <source>
        <strain evidence="2 3">NS359</strain>
    </source>
</reference>
<feature type="compositionally biased region" description="Basic and acidic residues" evidence="1">
    <location>
        <begin position="1"/>
        <end position="10"/>
    </location>
</feature>
<protein>
    <submittedName>
        <fullName evidence="2">Uncharacterized protein</fullName>
    </submittedName>
</protein>
<dbReference type="STRING" id="465820.NS263_08615"/>